<sequence>MRVESIKSRKKGEEPFDNAGNMNSPSGPCSAQRVPLRRGYQELQRLIGTEEALGRKVGTEEGEATEMATIPVVEVSKSNRISPFGREREMRDER</sequence>
<protein>
    <submittedName>
        <fullName evidence="2">Uncharacterized protein</fullName>
    </submittedName>
</protein>
<proteinExistence type="predicted"/>
<accession>A0ABQ8EE53</accession>
<evidence type="ECO:0000256" key="1">
    <source>
        <dbReference type="SAM" id="MobiDB-lite"/>
    </source>
</evidence>
<comment type="caution">
    <text evidence="2">The sequence shown here is derived from an EMBL/GenBank/DDBJ whole genome shotgun (WGS) entry which is preliminary data.</text>
</comment>
<reference evidence="2 3" key="1">
    <citation type="submission" date="2021-05" db="EMBL/GenBank/DDBJ databases">
        <title>Genome Assembly of Synthetic Allotetraploid Brassica napus Reveals Homoeologous Exchanges between Subgenomes.</title>
        <authorList>
            <person name="Davis J.T."/>
        </authorList>
    </citation>
    <scope>NUCLEOTIDE SEQUENCE [LARGE SCALE GENOMIC DNA]</scope>
    <source>
        <strain evidence="3">cv. Da-Ae</strain>
        <tissue evidence="2">Seedling</tissue>
    </source>
</reference>
<evidence type="ECO:0000313" key="3">
    <source>
        <dbReference type="Proteomes" id="UP000824890"/>
    </source>
</evidence>
<dbReference type="Proteomes" id="UP000824890">
    <property type="component" value="Unassembled WGS sequence"/>
</dbReference>
<feature type="compositionally biased region" description="Basic and acidic residues" evidence="1">
    <location>
        <begin position="1"/>
        <end position="14"/>
    </location>
</feature>
<gene>
    <name evidence="2" type="ORF">HID58_007169</name>
</gene>
<feature type="region of interest" description="Disordered" evidence="1">
    <location>
        <begin position="1"/>
        <end position="34"/>
    </location>
</feature>
<organism evidence="2 3">
    <name type="scientific">Brassica napus</name>
    <name type="common">Rape</name>
    <dbReference type="NCBI Taxonomy" id="3708"/>
    <lineage>
        <taxon>Eukaryota</taxon>
        <taxon>Viridiplantae</taxon>
        <taxon>Streptophyta</taxon>
        <taxon>Embryophyta</taxon>
        <taxon>Tracheophyta</taxon>
        <taxon>Spermatophyta</taxon>
        <taxon>Magnoliopsida</taxon>
        <taxon>eudicotyledons</taxon>
        <taxon>Gunneridae</taxon>
        <taxon>Pentapetalae</taxon>
        <taxon>rosids</taxon>
        <taxon>malvids</taxon>
        <taxon>Brassicales</taxon>
        <taxon>Brassicaceae</taxon>
        <taxon>Brassiceae</taxon>
        <taxon>Brassica</taxon>
    </lineage>
</organism>
<dbReference type="EMBL" id="JAGKQM010000002">
    <property type="protein sequence ID" value="KAH0939708.1"/>
    <property type="molecule type" value="Genomic_DNA"/>
</dbReference>
<name>A0ABQ8EE53_BRANA</name>
<keyword evidence="3" id="KW-1185">Reference proteome</keyword>
<evidence type="ECO:0000313" key="2">
    <source>
        <dbReference type="EMBL" id="KAH0939708.1"/>
    </source>
</evidence>
<feature type="compositionally biased region" description="Polar residues" evidence="1">
    <location>
        <begin position="20"/>
        <end position="29"/>
    </location>
</feature>